<organism evidence="1 2">
    <name type="scientific">Ambrosiozyma monospora</name>
    <name type="common">Yeast</name>
    <name type="synonym">Endomycopsis monosporus</name>
    <dbReference type="NCBI Taxonomy" id="43982"/>
    <lineage>
        <taxon>Eukaryota</taxon>
        <taxon>Fungi</taxon>
        <taxon>Dikarya</taxon>
        <taxon>Ascomycota</taxon>
        <taxon>Saccharomycotina</taxon>
        <taxon>Pichiomycetes</taxon>
        <taxon>Pichiales</taxon>
        <taxon>Pichiaceae</taxon>
        <taxon>Ambrosiozyma</taxon>
    </lineage>
</organism>
<accession>A0ACB5T990</accession>
<comment type="caution">
    <text evidence="1">The sequence shown here is derived from an EMBL/GenBank/DDBJ whole genome shotgun (WGS) entry which is preliminary data.</text>
</comment>
<evidence type="ECO:0000313" key="1">
    <source>
        <dbReference type="EMBL" id="GME83761.1"/>
    </source>
</evidence>
<name>A0ACB5T990_AMBMO</name>
<proteinExistence type="predicted"/>
<dbReference type="EMBL" id="BSXS01004966">
    <property type="protein sequence ID" value="GME83761.1"/>
    <property type="molecule type" value="Genomic_DNA"/>
</dbReference>
<protein>
    <submittedName>
        <fullName evidence="1">Unnamed protein product</fullName>
    </submittedName>
</protein>
<evidence type="ECO:0000313" key="2">
    <source>
        <dbReference type="Proteomes" id="UP001165064"/>
    </source>
</evidence>
<gene>
    <name evidence="1" type="ORF">Amon02_000638600</name>
</gene>
<keyword evidence="2" id="KW-1185">Reference proteome</keyword>
<dbReference type="Proteomes" id="UP001165064">
    <property type="component" value="Unassembled WGS sequence"/>
</dbReference>
<reference evidence="1" key="1">
    <citation type="submission" date="2023-04" db="EMBL/GenBank/DDBJ databases">
        <title>Ambrosiozyma monospora NBRC 10751.</title>
        <authorList>
            <person name="Ichikawa N."/>
            <person name="Sato H."/>
            <person name="Tonouchi N."/>
        </authorList>
    </citation>
    <scope>NUCLEOTIDE SEQUENCE</scope>
    <source>
        <strain evidence="1">NBRC 10751</strain>
    </source>
</reference>
<sequence>MRSLIMNIRNKQNPQLRSKLLNGDIPASKLVTMSNAELAPDKLKEMMATLHQKNLFDAQGAVQKRAVTDRFVCGKCKQREVSYYQMQTRSADEPLTTFCTCEKCGNRWKFC</sequence>